<dbReference type="Pfam" id="PF07027">
    <property type="entry name" value="DUF1318"/>
    <property type="match status" value="1"/>
</dbReference>
<accession>A0A014MGS6</accession>
<comment type="caution">
    <text evidence="2">The sequence shown here is derived from an EMBL/GenBank/DDBJ whole genome shotgun (WGS) entry which is preliminary data.</text>
</comment>
<dbReference type="InterPro" id="IPR008309">
    <property type="entry name" value="YdbL"/>
</dbReference>
<dbReference type="RefSeq" id="WP_034933006.1">
    <property type="nucleotide sequence ID" value="NZ_JFHN01000012.1"/>
</dbReference>
<dbReference type="PIRSF" id="PIRSF025560">
    <property type="entry name" value="UCP025560"/>
    <property type="match status" value="1"/>
</dbReference>
<protein>
    <recommendedName>
        <fullName evidence="4">Amine metabolic protein ydbL</fullName>
    </recommendedName>
</protein>
<evidence type="ECO:0000313" key="2">
    <source>
        <dbReference type="EMBL" id="EXU77304.1"/>
    </source>
</evidence>
<feature type="chain" id="PRO_5001472100" description="Amine metabolic protein ydbL" evidence="1">
    <location>
        <begin position="21"/>
        <end position="108"/>
    </location>
</feature>
<dbReference type="STRING" id="69222.BG55_00465"/>
<keyword evidence="1" id="KW-0732">Signal</keyword>
<name>A0A014MGS6_9GAMM</name>
<keyword evidence="3" id="KW-1185">Reference proteome</keyword>
<dbReference type="OrthoDB" id="9798130at2"/>
<evidence type="ECO:0000313" key="3">
    <source>
        <dbReference type="Proteomes" id="UP000019918"/>
    </source>
</evidence>
<evidence type="ECO:0000256" key="1">
    <source>
        <dbReference type="SAM" id="SignalP"/>
    </source>
</evidence>
<organism evidence="2 3">
    <name type="scientific">Erwinia mallotivora</name>
    <dbReference type="NCBI Taxonomy" id="69222"/>
    <lineage>
        <taxon>Bacteria</taxon>
        <taxon>Pseudomonadati</taxon>
        <taxon>Pseudomonadota</taxon>
        <taxon>Gammaproteobacteria</taxon>
        <taxon>Enterobacterales</taxon>
        <taxon>Erwiniaceae</taxon>
        <taxon>Erwinia</taxon>
    </lineage>
</organism>
<reference evidence="2 3" key="1">
    <citation type="submission" date="2014-02" db="EMBL/GenBank/DDBJ databases">
        <title>Draft genome of Erwinia mallotivora strain BT-MARDI, a papaya dieback pathogen.</title>
        <authorList>
            <person name="Redzuan R."/>
            <person name="Abu Bakar N."/>
            <person name="Badrun R."/>
            <person name="Mohd Raih M.F."/>
            <person name="Rozano L."/>
            <person name="Mat Amin N."/>
        </authorList>
    </citation>
    <scope>NUCLEOTIDE SEQUENCE [LARGE SCALE GENOMIC DNA]</scope>
    <source>
        <strain evidence="2 3">BT-MARDI</strain>
    </source>
</reference>
<gene>
    <name evidence="2" type="ORF">BG55_00465</name>
</gene>
<feature type="signal peptide" evidence="1">
    <location>
        <begin position="1"/>
        <end position="20"/>
    </location>
</feature>
<sequence length="108" mass="11943">MKKLQVLLSVLLLIAPPLMALTLDEARKQGRAGETLSGYIAPLKQDSETLELVSKINQGREQQYRALAEKNNMSTVEVARIAGQKLVERAAPGEYVRGLNGKWLQKTP</sequence>
<proteinExistence type="predicted"/>
<dbReference type="AlphaFoldDB" id="A0A014MGS6"/>
<evidence type="ECO:0008006" key="4">
    <source>
        <dbReference type="Google" id="ProtNLM"/>
    </source>
</evidence>
<dbReference type="EMBL" id="JFHN01000012">
    <property type="protein sequence ID" value="EXU77304.1"/>
    <property type="molecule type" value="Genomic_DNA"/>
</dbReference>
<dbReference type="PATRIC" id="fig|69222.5.peg.111"/>
<dbReference type="Proteomes" id="UP000019918">
    <property type="component" value="Unassembled WGS sequence"/>
</dbReference>